<organism evidence="11 12">
    <name type="scientific">Malassezia pachydermatis</name>
    <dbReference type="NCBI Taxonomy" id="77020"/>
    <lineage>
        <taxon>Eukaryota</taxon>
        <taxon>Fungi</taxon>
        <taxon>Dikarya</taxon>
        <taxon>Basidiomycota</taxon>
        <taxon>Ustilaginomycotina</taxon>
        <taxon>Malasseziomycetes</taxon>
        <taxon>Malasseziales</taxon>
        <taxon>Malasseziaceae</taxon>
        <taxon>Malassezia</taxon>
    </lineage>
</organism>
<protein>
    <recommendedName>
        <fullName evidence="9">LSM2-LSM8 complex subunit LSM8</fullName>
    </recommendedName>
</protein>
<accession>A0A0M9VPK5</accession>
<comment type="subcellular location">
    <subcellularLocation>
        <location evidence="1 9">Nucleus</location>
    </subcellularLocation>
</comment>
<evidence type="ECO:0000256" key="1">
    <source>
        <dbReference type="ARBA" id="ARBA00004123"/>
    </source>
</evidence>
<sequence>MSGVQSFVDQQVLLVTQDGRVLVGVLCGYDSNGTLILSSCVERIFSPDEPVEEVPLGVYIIRGDSIALVGPLDPALDRAMPLSSLHAEPMPAVRHY</sequence>
<dbReference type="InterPro" id="IPR047575">
    <property type="entry name" value="Sm"/>
</dbReference>
<dbReference type="EMBL" id="LGAV01000003">
    <property type="protein sequence ID" value="KOS14523.1"/>
    <property type="molecule type" value="Genomic_DNA"/>
</dbReference>
<dbReference type="OrthoDB" id="10263346at2759"/>
<dbReference type="FunFam" id="2.30.30.100:FF:000027">
    <property type="entry name" value="U6 snRNA-associated Sm-like protein LSm8"/>
    <property type="match status" value="1"/>
</dbReference>
<gene>
    <name evidence="9" type="primary">LSM8</name>
    <name evidence="11" type="ORF">Malapachy_1131</name>
</gene>
<dbReference type="SMART" id="SM00651">
    <property type="entry name" value="Sm"/>
    <property type="match status" value="1"/>
</dbReference>
<evidence type="ECO:0000313" key="11">
    <source>
        <dbReference type="EMBL" id="KOS14523.1"/>
    </source>
</evidence>
<dbReference type="InterPro" id="IPR044642">
    <property type="entry name" value="PTHR15588"/>
</dbReference>
<comment type="function">
    <text evidence="9">Plays role in pre-mRNA splicing as component of the U4/U6-U5 tri-snRNP complex that is involved in spliceosome assembly, and as component of the precatalytic spliceosome (spliceosome B complex). The heptameric LSM2-8 complex binds specifically to the 3'-terminal U-tract of U6 snRNA.</text>
</comment>
<dbReference type="GO" id="GO:0071011">
    <property type="term" value="C:precatalytic spliceosome"/>
    <property type="evidence" value="ECO:0007669"/>
    <property type="project" value="TreeGrafter"/>
</dbReference>
<dbReference type="InterPro" id="IPR034103">
    <property type="entry name" value="Lsm8"/>
</dbReference>
<dbReference type="InterPro" id="IPR001163">
    <property type="entry name" value="Sm_dom_euk/arc"/>
</dbReference>
<dbReference type="Gene3D" id="2.30.30.100">
    <property type="match status" value="1"/>
</dbReference>
<dbReference type="PROSITE" id="PS52002">
    <property type="entry name" value="SM"/>
    <property type="match status" value="1"/>
</dbReference>
<evidence type="ECO:0000256" key="2">
    <source>
        <dbReference type="ARBA" id="ARBA00006850"/>
    </source>
</evidence>
<evidence type="ECO:0000313" key="12">
    <source>
        <dbReference type="Proteomes" id="UP000037751"/>
    </source>
</evidence>
<comment type="similarity">
    <text evidence="2 9">Belongs to the snRNP Sm proteins family.</text>
</comment>
<dbReference type="PANTHER" id="PTHR15588">
    <property type="entry name" value="LSM1"/>
    <property type="match status" value="1"/>
</dbReference>
<dbReference type="AlphaFoldDB" id="A0A0M9VPK5"/>
<comment type="caution">
    <text evidence="11">The sequence shown here is derived from an EMBL/GenBank/DDBJ whole genome shotgun (WGS) entry which is preliminary data.</text>
</comment>
<dbReference type="GO" id="GO:0000398">
    <property type="term" value="P:mRNA splicing, via spliceosome"/>
    <property type="evidence" value="ECO:0007669"/>
    <property type="project" value="UniProtKB-UniRule"/>
</dbReference>
<keyword evidence="7 9" id="KW-0539">Nucleus</keyword>
<dbReference type="GO" id="GO:0003729">
    <property type="term" value="F:mRNA binding"/>
    <property type="evidence" value="ECO:0007669"/>
    <property type="project" value="TreeGrafter"/>
</dbReference>
<dbReference type="Proteomes" id="UP000037751">
    <property type="component" value="Unassembled WGS sequence"/>
</dbReference>
<evidence type="ECO:0000256" key="3">
    <source>
        <dbReference type="ARBA" id="ARBA00022664"/>
    </source>
</evidence>
<dbReference type="GO" id="GO:0046540">
    <property type="term" value="C:U4/U6 x U5 tri-snRNP complex"/>
    <property type="evidence" value="ECO:0007669"/>
    <property type="project" value="UniProtKB-UniRule"/>
</dbReference>
<dbReference type="GeneID" id="28727516"/>
<keyword evidence="5 9" id="KW-0694">RNA-binding</keyword>
<evidence type="ECO:0000256" key="8">
    <source>
        <dbReference type="ARBA" id="ARBA00023274"/>
    </source>
</evidence>
<dbReference type="InterPro" id="IPR010920">
    <property type="entry name" value="LSM_dom_sf"/>
</dbReference>
<keyword evidence="8 9" id="KW-0687">Ribonucleoprotein</keyword>
<keyword evidence="4 9" id="KW-0747">Spliceosome</keyword>
<evidence type="ECO:0000256" key="7">
    <source>
        <dbReference type="ARBA" id="ARBA00023242"/>
    </source>
</evidence>
<keyword evidence="6 9" id="KW-0508">mRNA splicing</keyword>
<dbReference type="PANTHER" id="PTHR15588:SF9">
    <property type="entry name" value="U6 SNRNA-ASSOCIATED SM-LIKE PROTEIN LSM8"/>
    <property type="match status" value="1"/>
</dbReference>
<dbReference type="VEuPathDB" id="FungiDB:Malapachy_1131"/>
<keyword evidence="3 9" id="KW-0507">mRNA processing</keyword>
<dbReference type="GO" id="GO:0005688">
    <property type="term" value="C:U6 snRNP"/>
    <property type="evidence" value="ECO:0007669"/>
    <property type="project" value="UniProtKB-UniRule"/>
</dbReference>
<dbReference type="SUPFAM" id="SSF50182">
    <property type="entry name" value="Sm-like ribonucleoproteins"/>
    <property type="match status" value="1"/>
</dbReference>
<evidence type="ECO:0000256" key="6">
    <source>
        <dbReference type="ARBA" id="ARBA00023187"/>
    </source>
</evidence>
<dbReference type="CDD" id="cd01727">
    <property type="entry name" value="LSm8"/>
    <property type="match status" value="1"/>
</dbReference>
<evidence type="ECO:0000256" key="9">
    <source>
        <dbReference type="RuleBase" id="RU365048"/>
    </source>
</evidence>
<dbReference type="Pfam" id="PF01423">
    <property type="entry name" value="LSM"/>
    <property type="match status" value="1"/>
</dbReference>
<name>A0A0M9VPK5_9BASI</name>
<proteinExistence type="inferred from homology"/>
<evidence type="ECO:0000259" key="10">
    <source>
        <dbReference type="PROSITE" id="PS52002"/>
    </source>
</evidence>
<evidence type="ECO:0000256" key="4">
    <source>
        <dbReference type="ARBA" id="ARBA00022728"/>
    </source>
</evidence>
<keyword evidence="12" id="KW-1185">Reference proteome</keyword>
<comment type="subunit">
    <text evidence="9">LSm subunits form a heteromer with a doughnut shape.</text>
</comment>
<dbReference type="STRING" id="77020.A0A0M9VPK5"/>
<dbReference type="RefSeq" id="XP_017992155.1">
    <property type="nucleotide sequence ID" value="XM_018135641.1"/>
</dbReference>
<reference evidence="11 12" key="1">
    <citation type="submission" date="2015-07" db="EMBL/GenBank/DDBJ databases">
        <title>Draft Genome Sequence of Malassezia furfur CBS1878 and Malassezia pachydermatis CBS1879.</title>
        <authorList>
            <person name="Triana S."/>
            <person name="Ohm R."/>
            <person name="Gonzalez A."/>
            <person name="DeCock H."/>
            <person name="Restrepo S."/>
            <person name="Celis A."/>
        </authorList>
    </citation>
    <scope>NUCLEOTIDE SEQUENCE [LARGE SCALE GENOMIC DNA]</scope>
    <source>
        <strain evidence="11 12">CBS 1879</strain>
    </source>
</reference>
<evidence type="ECO:0000256" key="5">
    <source>
        <dbReference type="ARBA" id="ARBA00022884"/>
    </source>
</evidence>
<feature type="domain" description="Sm" evidence="10">
    <location>
        <begin position="1"/>
        <end position="75"/>
    </location>
</feature>